<protein>
    <submittedName>
        <fullName evidence="1">Uncharacterized protein</fullName>
    </submittedName>
</protein>
<dbReference type="EMBL" id="QXEV01000018">
    <property type="protein sequence ID" value="RIA75495.1"/>
    <property type="molecule type" value="Genomic_DNA"/>
</dbReference>
<dbReference type="InParanoid" id="A0A397RTM6"/>
<keyword evidence="2" id="KW-1185">Reference proteome</keyword>
<evidence type="ECO:0000313" key="1">
    <source>
        <dbReference type="EMBL" id="RIA75495.1"/>
    </source>
</evidence>
<dbReference type="AlphaFoldDB" id="A0A397RTM6"/>
<evidence type="ECO:0000313" key="2">
    <source>
        <dbReference type="Proteomes" id="UP000266506"/>
    </source>
</evidence>
<accession>A0A397RTM6</accession>
<sequence>MICRICGEIFYIKRGLLDLFKSKEEYICNKCYKKYPLHLRYEVCQLDKYNCVILPMFDKKYNIDYNAFIKEYSKIFIANLYREGFTLFFFNHIDLSIDDTLEALDAISKLVNSNLIILCLSLIK</sequence>
<reference evidence="1 2" key="1">
    <citation type="submission" date="2018-08" db="EMBL/GenBank/DDBJ databases">
        <title>Genomic Encyclopedia of Archaeal and Bacterial Type Strains, Phase II (KMG-II): from individual species to whole genera.</title>
        <authorList>
            <person name="Goeker M."/>
        </authorList>
    </citation>
    <scope>NUCLEOTIDE SEQUENCE [LARGE SCALE GENOMIC DNA]</scope>
    <source>
        <strain evidence="1 2">ATCC 27112</strain>
    </source>
</reference>
<name>A0A397RTM6_9MOLU</name>
<dbReference type="RefSeq" id="WP_119016583.1">
    <property type="nucleotide sequence ID" value="NZ_QXEV01000018.1"/>
</dbReference>
<organism evidence="1 2">
    <name type="scientific">Anaeroplasma bactoclasticum</name>
    <dbReference type="NCBI Taxonomy" id="2088"/>
    <lineage>
        <taxon>Bacteria</taxon>
        <taxon>Bacillati</taxon>
        <taxon>Mycoplasmatota</taxon>
        <taxon>Mollicutes</taxon>
        <taxon>Anaeroplasmatales</taxon>
        <taxon>Anaeroplasmataceae</taxon>
        <taxon>Anaeroplasma</taxon>
    </lineage>
</organism>
<dbReference type="Proteomes" id="UP000266506">
    <property type="component" value="Unassembled WGS sequence"/>
</dbReference>
<proteinExistence type="predicted"/>
<comment type="caution">
    <text evidence="1">The sequence shown here is derived from an EMBL/GenBank/DDBJ whole genome shotgun (WGS) entry which is preliminary data.</text>
</comment>
<dbReference type="OrthoDB" id="9830436at2"/>
<gene>
    <name evidence="1" type="ORF">EI71_01462</name>
</gene>